<name>A0A921UBN4_SORBI</name>
<reference evidence="1" key="1">
    <citation type="journal article" date="2019" name="BMC Genomics">
        <title>A new reference genome for Sorghum bicolor reveals high levels of sequence similarity between sweet and grain genotypes: implications for the genetics of sugar metabolism.</title>
        <authorList>
            <person name="Cooper E.A."/>
            <person name="Brenton Z.W."/>
            <person name="Flinn B.S."/>
            <person name="Jenkins J."/>
            <person name="Shu S."/>
            <person name="Flowers D."/>
            <person name="Luo F."/>
            <person name="Wang Y."/>
            <person name="Xia P."/>
            <person name="Barry K."/>
            <person name="Daum C."/>
            <person name="Lipzen A."/>
            <person name="Yoshinaga Y."/>
            <person name="Schmutz J."/>
            <person name="Saski C."/>
            <person name="Vermerris W."/>
            <person name="Kresovich S."/>
        </authorList>
    </citation>
    <scope>NUCLEOTIDE SEQUENCE</scope>
</reference>
<protein>
    <submittedName>
        <fullName evidence="1">Uncharacterized protein</fullName>
    </submittedName>
</protein>
<evidence type="ECO:0000313" key="1">
    <source>
        <dbReference type="EMBL" id="KAG0526107.1"/>
    </source>
</evidence>
<evidence type="ECO:0000313" key="2">
    <source>
        <dbReference type="Proteomes" id="UP000807115"/>
    </source>
</evidence>
<sequence length="68" mass="7684">MATALAHDAVVRLLYWPRARLCCRCVRSPMATASMVLHALCSVFGWKWSERKLSEGEGIERGIRGCLY</sequence>
<dbReference type="EMBL" id="CM027685">
    <property type="protein sequence ID" value="KAG0526107.1"/>
    <property type="molecule type" value="Genomic_DNA"/>
</dbReference>
<gene>
    <name evidence="1" type="ORF">BDA96_06G116800</name>
</gene>
<comment type="caution">
    <text evidence="1">The sequence shown here is derived from an EMBL/GenBank/DDBJ whole genome shotgun (WGS) entry which is preliminary data.</text>
</comment>
<organism evidence="1 2">
    <name type="scientific">Sorghum bicolor</name>
    <name type="common">Sorghum</name>
    <name type="synonym">Sorghum vulgare</name>
    <dbReference type="NCBI Taxonomy" id="4558"/>
    <lineage>
        <taxon>Eukaryota</taxon>
        <taxon>Viridiplantae</taxon>
        <taxon>Streptophyta</taxon>
        <taxon>Embryophyta</taxon>
        <taxon>Tracheophyta</taxon>
        <taxon>Spermatophyta</taxon>
        <taxon>Magnoliopsida</taxon>
        <taxon>Liliopsida</taxon>
        <taxon>Poales</taxon>
        <taxon>Poaceae</taxon>
        <taxon>PACMAD clade</taxon>
        <taxon>Panicoideae</taxon>
        <taxon>Andropogonodae</taxon>
        <taxon>Andropogoneae</taxon>
        <taxon>Sorghinae</taxon>
        <taxon>Sorghum</taxon>
    </lineage>
</organism>
<dbReference type="Proteomes" id="UP000807115">
    <property type="component" value="Chromosome 6"/>
</dbReference>
<accession>A0A921UBN4</accession>
<proteinExistence type="predicted"/>
<reference evidence="1" key="2">
    <citation type="submission" date="2020-10" db="EMBL/GenBank/DDBJ databases">
        <authorList>
            <person name="Cooper E.A."/>
            <person name="Brenton Z.W."/>
            <person name="Flinn B.S."/>
            <person name="Jenkins J."/>
            <person name="Shu S."/>
            <person name="Flowers D."/>
            <person name="Luo F."/>
            <person name="Wang Y."/>
            <person name="Xia P."/>
            <person name="Barry K."/>
            <person name="Daum C."/>
            <person name="Lipzen A."/>
            <person name="Yoshinaga Y."/>
            <person name="Schmutz J."/>
            <person name="Saski C."/>
            <person name="Vermerris W."/>
            <person name="Kresovich S."/>
        </authorList>
    </citation>
    <scope>NUCLEOTIDE SEQUENCE</scope>
</reference>
<dbReference type="AlphaFoldDB" id="A0A921UBN4"/>